<proteinExistence type="inferred from homology"/>
<keyword evidence="6" id="KW-1133">Transmembrane helix</keyword>
<evidence type="ECO:0000259" key="7">
    <source>
        <dbReference type="PROSITE" id="PS50111"/>
    </source>
</evidence>
<dbReference type="Gene3D" id="1.10.287.950">
    <property type="entry name" value="Methyl-accepting chemotaxis protein"/>
    <property type="match status" value="1"/>
</dbReference>
<dbReference type="PROSITE" id="PS50192">
    <property type="entry name" value="T_SNARE"/>
    <property type="match status" value="1"/>
</dbReference>
<dbReference type="PANTHER" id="PTHR32089">
    <property type="entry name" value="METHYL-ACCEPTING CHEMOTAXIS PROTEIN MCPB"/>
    <property type="match status" value="1"/>
</dbReference>
<keyword evidence="2" id="KW-1003">Cell membrane</keyword>
<dbReference type="Gene3D" id="1.10.8.500">
    <property type="entry name" value="HAMP domain in histidine kinase"/>
    <property type="match status" value="1"/>
</dbReference>
<dbReference type="Pfam" id="PF00672">
    <property type="entry name" value="HAMP"/>
    <property type="match status" value="1"/>
</dbReference>
<keyword evidence="2" id="KW-0997">Cell inner membrane</keyword>
<evidence type="ECO:0000256" key="1">
    <source>
        <dbReference type="ARBA" id="ARBA00004429"/>
    </source>
</evidence>
<keyword evidence="6" id="KW-0812">Transmembrane</keyword>
<sequence length="675" mass="70268">MGNHSVAAAGRLARLSIRARILGGFGLILAMASAVALVGFLLMARVTSGFAGYQDTRNTVEHIRTIDLAMMNARFEMSRWLQRFEPAAAKRAGELLAEAIRTVDAAARFGLSDAQAMAAERIKTSLRVYEAEWRQLHRVQLADAALRAGEIDPSGAQIAQILRQLRSRALEAGDRDRIGLLSDIADAFQAAHTVALQLRAETDAGTIEAAGRAASAVQAKLRADPALAGARERDGPTLGARLDAWRASFQQVSELSQEWRRHLTASRLSRDAAAAASSDLMALAARDSAESESAFIDTVGRSNATFLGAAGAIFAIGILISLRLAHSITGPLLRLSGTMTALGGGERAVAIPALERRDEIGAMARAVAVFRDGLVEAERLAAEQRSETEAKVRRALLLDSLTCGFERDVAVLAASLAAAAGEMEGTARSMTATAEQATTLSAGVGTAAGRTSANVHSVATATEELSLSIGEIVQQVAHSTRIAGRADDEATRAEATVRALAAGAQTIGDVVQLITGIAARTNLLALNATIEAARAGDAGRGFAVVAAEVKDLANQTARATQEITGQIAGIQERTGHAVGAIEAITRTIRDMNAIAAGVAAAMEQQGAATGEIARNIQHAAQSTQVVTGHVEEVQQGAAQTGAAASRVLRAAQDLAQHAVNLEREVGGFVADVKAA</sequence>
<dbReference type="InterPro" id="IPR000727">
    <property type="entry name" value="T_SNARE_dom"/>
</dbReference>
<comment type="subcellular location">
    <subcellularLocation>
        <location evidence="1">Cell inner membrane</location>
        <topology evidence="1">Multi-pass membrane protein</topology>
    </subcellularLocation>
</comment>
<feature type="domain" description="Methyl-accepting transducer" evidence="7">
    <location>
        <begin position="419"/>
        <end position="655"/>
    </location>
</feature>
<accession>A0ABQ4QYB7</accession>
<feature type="transmembrane region" description="Helical" evidence="6">
    <location>
        <begin position="21"/>
        <end position="44"/>
    </location>
</feature>
<evidence type="ECO:0000259" key="8">
    <source>
        <dbReference type="PROSITE" id="PS50192"/>
    </source>
</evidence>
<feature type="domain" description="T-SNARE coiled-coil homology" evidence="8">
    <location>
        <begin position="581"/>
        <end position="633"/>
    </location>
</feature>
<organism evidence="10 11">
    <name type="scientific">Methylobacterium crusticola</name>
    <dbReference type="NCBI Taxonomy" id="1697972"/>
    <lineage>
        <taxon>Bacteria</taxon>
        <taxon>Pseudomonadati</taxon>
        <taxon>Pseudomonadota</taxon>
        <taxon>Alphaproteobacteria</taxon>
        <taxon>Hyphomicrobiales</taxon>
        <taxon>Methylobacteriaceae</taxon>
        <taxon>Methylobacterium</taxon>
    </lineage>
</organism>
<dbReference type="InterPro" id="IPR004089">
    <property type="entry name" value="MCPsignal_dom"/>
</dbReference>
<dbReference type="SMART" id="SM00304">
    <property type="entry name" value="HAMP"/>
    <property type="match status" value="1"/>
</dbReference>
<dbReference type="PROSITE" id="PS50111">
    <property type="entry name" value="CHEMOTAXIS_TRANSDUC_2"/>
    <property type="match status" value="1"/>
</dbReference>
<evidence type="ECO:0000259" key="9">
    <source>
        <dbReference type="PROSITE" id="PS50885"/>
    </source>
</evidence>
<dbReference type="Pfam" id="PF00015">
    <property type="entry name" value="MCPsignal"/>
    <property type="match status" value="1"/>
</dbReference>
<evidence type="ECO:0000313" key="11">
    <source>
        <dbReference type="Proteomes" id="UP001055167"/>
    </source>
</evidence>
<dbReference type="PANTHER" id="PTHR32089:SF112">
    <property type="entry name" value="LYSOZYME-LIKE PROTEIN-RELATED"/>
    <property type="match status" value="1"/>
</dbReference>
<evidence type="ECO:0008006" key="12">
    <source>
        <dbReference type="Google" id="ProtNLM"/>
    </source>
</evidence>
<evidence type="ECO:0000256" key="2">
    <source>
        <dbReference type="ARBA" id="ARBA00022519"/>
    </source>
</evidence>
<dbReference type="SUPFAM" id="SSF58104">
    <property type="entry name" value="Methyl-accepting chemotaxis protein (MCP) signaling domain"/>
    <property type="match status" value="1"/>
</dbReference>
<feature type="domain" description="HAMP" evidence="9">
    <location>
        <begin position="326"/>
        <end position="379"/>
    </location>
</feature>
<dbReference type="EMBL" id="BPQH01000007">
    <property type="protein sequence ID" value="GJD49929.1"/>
    <property type="molecule type" value="Genomic_DNA"/>
</dbReference>
<dbReference type="Proteomes" id="UP001055167">
    <property type="component" value="Unassembled WGS sequence"/>
</dbReference>
<comment type="similarity">
    <text evidence="4">Belongs to the methyl-accepting chemotaxis (MCP) protein family.</text>
</comment>
<evidence type="ECO:0000256" key="3">
    <source>
        <dbReference type="ARBA" id="ARBA00023224"/>
    </source>
</evidence>
<dbReference type="InterPro" id="IPR003660">
    <property type="entry name" value="HAMP_dom"/>
</dbReference>
<reference evidence="10" key="1">
    <citation type="journal article" date="2021" name="Front. Microbiol.">
        <title>Comprehensive Comparative Genomics and Phenotyping of Methylobacterium Species.</title>
        <authorList>
            <person name="Alessa O."/>
            <person name="Ogura Y."/>
            <person name="Fujitani Y."/>
            <person name="Takami H."/>
            <person name="Hayashi T."/>
            <person name="Sahin N."/>
            <person name="Tani A."/>
        </authorList>
    </citation>
    <scope>NUCLEOTIDE SEQUENCE</scope>
    <source>
        <strain evidence="10">KCTC 52305</strain>
    </source>
</reference>
<name>A0ABQ4QYB7_9HYPH</name>
<evidence type="ECO:0000256" key="5">
    <source>
        <dbReference type="PROSITE-ProRule" id="PRU00284"/>
    </source>
</evidence>
<evidence type="ECO:0000313" key="10">
    <source>
        <dbReference type="EMBL" id="GJD49929.1"/>
    </source>
</evidence>
<protein>
    <recommendedName>
        <fullName evidence="12">Methyl-accepting chemotaxis protein</fullName>
    </recommendedName>
</protein>
<dbReference type="RefSeq" id="WP_128563035.1">
    <property type="nucleotide sequence ID" value="NZ_BPQH01000007.1"/>
</dbReference>
<keyword evidence="11" id="KW-1185">Reference proteome</keyword>
<keyword evidence="6" id="KW-0472">Membrane</keyword>
<comment type="caution">
    <text evidence="10">The sequence shown here is derived from an EMBL/GenBank/DDBJ whole genome shotgun (WGS) entry which is preliminary data.</text>
</comment>
<evidence type="ECO:0000256" key="4">
    <source>
        <dbReference type="ARBA" id="ARBA00029447"/>
    </source>
</evidence>
<evidence type="ECO:0000256" key="6">
    <source>
        <dbReference type="SAM" id="Phobius"/>
    </source>
</evidence>
<gene>
    <name evidence="10" type="ORF">OPKNFCMD_2665</name>
</gene>
<reference evidence="10" key="2">
    <citation type="submission" date="2021-08" db="EMBL/GenBank/DDBJ databases">
        <authorList>
            <person name="Tani A."/>
            <person name="Ola A."/>
            <person name="Ogura Y."/>
            <person name="Katsura K."/>
            <person name="Hayashi T."/>
        </authorList>
    </citation>
    <scope>NUCLEOTIDE SEQUENCE</scope>
    <source>
        <strain evidence="10">KCTC 52305</strain>
    </source>
</reference>
<dbReference type="SMART" id="SM00283">
    <property type="entry name" value="MA"/>
    <property type="match status" value="1"/>
</dbReference>
<keyword evidence="3 5" id="KW-0807">Transducer</keyword>
<dbReference type="PROSITE" id="PS50885">
    <property type="entry name" value="HAMP"/>
    <property type="match status" value="1"/>
</dbReference>